<dbReference type="InterPro" id="IPR016039">
    <property type="entry name" value="Thiolase-like"/>
</dbReference>
<protein>
    <submittedName>
        <fullName evidence="8">SDR family oxidoreductase</fullName>
    </submittedName>
</protein>
<dbReference type="InterPro" id="IPR036291">
    <property type="entry name" value="NAD(P)-bd_dom_sf"/>
</dbReference>
<evidence type="ECO:0000256" key="5">
    <source>
        <dbReference type="SAM" id="MobiDB-lite"/>
    </source>
</evidence>
<dbReference type="SUPFAM" id="SSF51735">
    <property type="entry name" value="NAD(P)-binding Rossmann-fold domains"/>
    <property type="match status" value="1"/>
</dbReference>
<dbReference type="Gene3D" id="3.40.366.10">
    <property type="entry name" value="Malonyl-Coenzyme A Acyl Carrier Protein, domain 2"/>
    <property type="match status" value="1"/>
</dbReference>
<dbReference type="Pfam" id="PF21089">
    <property type="entry name" value="PKS_DH_N"/>
    <property type="match status" value="1"/>
</dbReference>
<dbReference type="Proteomes" id="UP000663090">
    <property type="component" value="Chromosome"/>
</dbReference>
<dbReference type="InterPro" id="IPR014031">
    <property type="entry name" value="Ketoacyl_synth_C"/>
</dbReference>
<dbReference type="RefSeq" id="WP_206720135.1">
    <property type="nucleotide sequence ID" value="NZ_CP071091.1"/>
</dbReference>
<dbReference type="Gene3D" id="3.40.50.720">
    <property type="entry name" value="NAD(P)-binding Rossmann-like Domain"/>
    <property type="match status" value="1"/>
</dbReference>
<keyword evidence="3" id="KW-0808">Transferase</keyword>
<dbReference type="InterPro" id="IPR049900">
    <property type="entry name" value="PKS_mFAS_DH"/>
</dbReference>
<dbReference type="Gene3D" id="3.10.129.10">
    <property type="entry name" value="Hotdog Thioesterase"/>
    <property type="match status" value="1"/>
</dbReference>
<evidence type="ECO:0000256" key="1">
    <source>
        <dbReference type="ARBA" id="ARBA00022450"/>
    </source>
</evidence>
<evidence type="ECO:0000256" key="2">
    <source>
        <dbReference type="ARBA" id="ARBA00022553"/>
    </source>
</evidence>
<keyword evidence="2" id="KW-0597">Phosphoprotein</keyword>
<feature type="region of interest" description="N-terminal hotdog fold" evidence="4">
    <location>
        <begin position="1886"/>
        <end position="2011"/>
    </location>
</feature>
<dbReference type="SUPFAM" id="SSF52151">
    <property type="entry name" value="FabD/lysophospholipase-like"/>
    <property type="match status" value="1"/>
</dbReference>
<dbReference type="Pfam" id="PF08659">
    <property type="entry name" value="KR"/>
    <property type="match status" value="1"/>
</dbReference>
<feature type="active site" description="Proton donor; for dehydratase activity" evidence="4">
    <location>
        <position position="2094"/>
    </location>
</feature>
<feature type="region of interest" description="C-terminal hotdog fold" evidence="4">
    <location>
        <begin position="2030"/>
        <end position="2178"/>
    </location>
</feature>
<dbReference type="InterPro" id="IPR016036">
    <property type="entry name" value="Malonyl_transacylase_ACP-bd"/>
</dbReference>
<dbReference type="SUPFAM" id="SSF53901">
    <property type="entry name" value="Thiolase-like"/>
    <property type="match status" value="3"/>
</dbReference>
<dbReference type="InterPro" id="IPR013968">
    <property type="entry name" value="PKS_KR"/>
</dbReference>
<dbReference type="InterPro" id="IPR014030">
    <property type="entry name" value="Ketoacyl_synth_N"/>
</dbReference>
<dbReference type="InterPro" id="IPR020841">
    <property type="entry name" value="PKS_Beta-ketoAc_synthase_dom"/>
</dbReference>
<dbReference type="InterPro" id="IPR020807">
    <property type="entry name" value="PKS_DH"/>
</dbReference>
<dbReference type="SMART" id="SM00825">
    <property type="entry name" value="PKS_KS"/>
    <property type="match status" value="1"/>
</dbReference>
<name>A0ABX7NI41_9BACT</name>
<sequence>MGYFAVPYVIHFDDTMAYGSHHFLTNFKFQCAGREHLLFSPHFFEVPEFRRDFDRVLLLTHEGYSRNLSPANLGDRLVVFTSFEARGEVSLRFCFRTMKWDGTPVACGYQTVLCADKETGLLCPFPESFRPCLDSLAGIFEPEGAPSVRERALKGSAAAQELFPESLRALARQLLADPASLGTARIVELPGAAVAVAKAQPAWALPAGARAFLFAGQGSFEPELFVRLKALQPELREALAAVEVVARRHGFELGALLAARDAAEVGRALEQSPRLDQLGIFLSGVLGARWLARQGQAPDVFVGHSFGEIAALTAAGALDLSAGAEVVCLRIQALREVPDDLGTLAAIALGESETARALSECGAARLVVAGRNHAKQTVVAGPRAELERLRAHLEQRGQGFTFVVSRYPFHHRGLQPAAKVFREALARIATRPPEKPVYSPIERRVYTGAPGELAEALAAHLLKPFDFLGTIELLARAGCTRFLDCGTAGRLARIVQRILPESQTLEVRAISELLPAEAPTVTSAEVKPEDAAIAIVSLGCMFPGGAKDPDAYWRNIRQGVSGIVDPGLAEPTLVMDFMGPTGTPDRAYTLLAGAVRDEDLVAPPGMEPARFQKYVREQKLLAIALAQGVAGLEGLVARAPGRVQCLLGSTAEGSAEYDAALSVEAGESLLRAKGVSGAEVALLSQATREVLGVEARSSELAPHPTLQAVVEDVVGRGVSSVLLDAACASSLYAMALGMKSLQLGEVDLVLAGGVFSPGPGNSCLFSQFNGLSATGSRPFDARADGVIFGEGAGVVGLMRLPDALAAGLRVRAIVRGTGLSSDGRSSSANVPRVEGQVAAMNTCYSESGIDPATIQYLEAHGTATPAGDATELKSIARVFGGKRQGIQLASVKALIGHVGWAAGAASVIKLCKALEHRLIPRQSNFEKAGKELSALGTDFEVCVREQPWPENGEHPRRAATNGFGFGGTNAHLVLEEYRGGAVTGRSAKWADALVVVAAEGVYPDVLGVPRTSAPSQVGTRFDAGAYRPPSSVRLLPDITEDMDLTQGLALTAASALVQKLGNFEELRMGTAIVLGLEGKTRRGVEAIQRVLASSTRRKLRELVLRTPERAVLLPLAERLHDLVVGTLRPSGPYTLQGMMANVTPGRVAGALDVKGPNFVVDAGAASLAASLKAARGVLASGFELALVGGAHVLRPGAVSDESSLSEGVMLLAVTTAETAAKRGLKVLCQLQLSETRGPRDSAGVELPAHSAREGLEVLRAVQAAAEGNATTLRFRPDAASGARLEVRLTPVESARKVASLPEVAPPATLGHARTAEKVSSRSSSAALAGSSGGSIQEGPRVERAPGNADAAAQARTADGFDHAAVIGYHAPVLVAQPARATRSARLTGQRVLFIARDEVLAKELDEQARRLGAAEYQVVFAGASAGAGRIHGIDTSSEERAEAGLQALGFEPSLILAVHRLEAASSEARVVEDTALRHEALELLFLAARRSYEGLLAGNIELMSLCIGGVGLRRVLHPVTGLFSGMLKSIAREIPGRNVRAVATTWRPLGEAMELALTELGSEEEGGPSVEVCFDATARYVRRLRPTTTPATGDSRLDASSVVLLTGGGRGVTAVLAGALLKRYGCTVVLLGRSDPEGAPARVLQASDEQLSEVEREFYATELASKPGTRMPELRARFERHLAVRELRATLEGLSRLPGRMVYRVADVTRAEDVARVMDELVDEHGRLDLVVHGAGTQTSKKLNRRRLAELRTNLDTKLRGLQQLHSASASRFGPSVPFHVLTSAFSFIGNDGQADYGAANEALDRLCAWVSDRRTGTPWCSVGWLAWDGIGMTRGSEYRVLGASRKLRGIRAEEGEALFLQLIEGQPREAINVQLTESERTFYGLTLLPTAAPASPAPSKTVLKDLVVDAVQVPCLADHLVRGTPTLPGAWALDLMLRAALGDGRPELRTVSIEDVRFSRFIRVKPGGRQDLRAECTQLADEPGLLSVRVRLVGDIVHGSGRVLERDVVHAEARFTLSAQAPRGAPALDAATPSGRGLSAEDPHCARGGPIELRKMFDCLEDIRLEPSARFAKLGLPPRVEDAGATVPALVLDAALRLSAMHVNGVSDTVFAPVQFQRATFDRGLVSRPDAMPLRLSLKSLNPWSDGDTLHCGTVAAVDDAGCLRMLLEGGVARPMA</sequence>
<dbReference type="Pfam" id="PF00109">
    <property type="entry name" value="ketoacyl-synt"/>
    <property type="match status" value="2"/>
</dbReference>
<keyword evidence="9" id="KW-1185">Reference proteome</keyword>
<feature type="region of interest" description="Disordered" evidence="5">
    <location>
        <begin position="1305"/>
        <end position="1354"/>
    </location>
</feature>
<dbReference type="PANTHER" id="PTHR43775">
    <property type="entry name" value="FATTY ACID SYNTHASE"/>
    <property type="match status" value="1"/>
</dbReference>
<dbReference type="SMART" id="SM00826">
    <property type="entry name" value="PKS_DH"/>
    <property type="match status" value="1"/>
</dbReference>
<dbReference type="InterPro" id="IPR014043">
    <property type="entry name" value="Acyl_transferase_dom"/>
</dbReference>
<feature type="domain" description="Ketosynthase family 3 (KS3)" evidence="6">
    <location>
        <begin position="530"/>
        <end position="976"/>
    </location>
</feature>
<keyword evidence="1" id="KW-0596">Phosphopantetheine</keyword>
<dbReference type="SUPFAM" id="SSF55048">
    <property type="entry name" value="Probable ACP-binding domain of malonyl-CoA ACP transacylase"/>
    <property type="match status" value="1"/>
</dbReference>
<dbReference type="Gene3D" id="3.10.129.110">
    <property type="entry name" value="Polyketide synthase dehydratase"/>
    <property type="match status" value="1"/>
</dbReference>
<dbReference type="InterPro" id="IPR042104">
    <property type="entry name" value="PKS_dehydratase_sf"/>
</dbReference>
<dbReference type="PANTHER" id="PTHR43775:SF37">
    <property type="entry name" value="SI:DKEY-61P9.11"/>
    <property type="match status" value="1"/>
</dbReference>
<evidence type="ECO:0000256" key="4">
    <source>
        <dbReference type="PROSITE-ProRule" id="PRU01363"/>
    </source>
</evidence>
<accession>A0ABX7NI41</accession>
<feature type="domain" description="PKS/mFAS DH" evidence="7">
    <location>
        <begin position="1886"/>
        <end position="2178"/>
    </location>
</feature>
<organism evidence="8 9">
    <name type="scientific">Myxococcus landrumensis</name>
    <dbReference type="NCBI Taxonomy" id="2813577"/>
    <lineage>
        <taxon>Bacteria</taxon>
        <taxon>Pseudomonadati</taxon>
        <taxon>Myxococcota</taxon>
        <taxon>Myxococcia</taxon>
        <taxon>Myxococcales</taxon>
        <taxon>Cystobacterineae</taxon>
        <taxon>Myxococcaceae</taxon>
        <taxon>Myxococcus</taxon>
    </lineage>
</organism>
<dbReference type="PROSITE" id="PS52019">
    <property type="entry name" value="PKS_MFAS_DH"/>
    <property type="match status" value="1"/>
</dbReference>
<feature type="region of interest" description="Disordered" evidence="5">
    <location>
        <begin position="2025"/>
        <end position="2044"/>
    </location>
</feature>
<dbReference type="Gene3D" id="3.30.70.250">
    <property type="entry name" value="Malonyl-CoA ACP transacylase, ACP-binding"/>
    <property type="match status" value="1"/>
</dbReference>
<dbReference type="InterPro" id="IPR001227">
    <property type="entry name" value="Ac_transferase_dom_sf"/>
</dbReference>
<dbReference type="Pfam" id="PF00698">
    <property type="entry name" value="Acyl_transf_1"/>
    <property type="match status" value="1"/>
</dbReference>
<dbReference type="Gene3D" id="3.40.47.10">
    <property type="match status" value="2"/>
</dbReference>
<feature type="compositionally biased region" description="Low complexity" evidence="5">
    <location>
        <begin position="1320"/>
        <end position="1329"/>
    </location>
</feature>
<dbReference type="SMART" id="SM00822">
    <property type="entry name" value="PKS_KR"/>
    <property type="match status" value="1"/>
</dbReference>
<dbReference type="Pfam" id="PF02801">
    <property type="entry name" value="Ketoacyl-synt_C"/>
    <property type="match status" value="1"/>
</dbReference>
<dbReference type="CDD" id="cd00833">
    <property type="entry name" value="PKS"/>
    <property type="match status" value="1"/>
</dbReference>
<evidence type="ECO:0000313" key="9">
    <source>
        <dbReference type="Proteomes" id="UP000663090"/>
    </source>
</evidence>
<proteinExistence type="predicted"/>
<evidence type="ECO:0000313" key="8">
    <source>
        <dbReference type="EMBL" id="QSQ18542.1"/>
    </source>
</evidence>
<dbReference type="PROSITE" id="PS52004">
    <property type="entry name" value="KS3_2"/>
    <property type="match status" value="1"/>
</dbReference>
<evidence type="ECO:0000256" key="3">
    <source>
        <dbReference type="ARBA" id="ARBA00022679"/>
    </source>
</evidence>
<gene>
    <name evidence="8" type="ORF">JY572_36835</name>
</gene>
<feature type="active site" description="Proton acceptor; for dehydratase activity" evidence="4">
    <location>
        <position position="1920"/>
    </location>
</feature>
<dbReference type="InterPro" id="IPR057326">
    <property type="entry name" value="KR_dom"/>
</dbReference>
<dbReference type="SMART" id="SM00827">
    <property type="entry name" value="PKS_AT"/>
    <property type="match status" value="1"/>
</dbReference>
<evidence type="ECO:0000259" key="6">
    <source>
        <dbReference type="PROSITE" id="PS52004"/>
    </source>
</evidence>
<dbReference type="SUPFAM" id="SSF54637">
    <property type="entry name" value="Thioesterase/thiol ester dehydrase-isomerase"/>
    <property type="match status" value="1"/>
</dbReference>
<dbReference type="EMBL" id="CP071091">
    <property type="protein sequence ID" value="QSQ18542.1"/>
    <property type="molecule type" value="Genomic_DNA"/>
</dbReference>
<reference evidence="8 9" key="1">
    <citation type="submission" date="2021-02" db="EMBL/GenBank/DDBJ databases">
        <title>De Novo genome assembly of isolated myxobacteria.</title>
        <authorList>
            <person name="Stevens D.C."/>
        </authorList>
    </citation>
    <scope>NUCLEOTIDE SEQUENCE [LARGE SCALE GENOMIC DNA]</scope>
    <source>
        <strain evidence="8 9">SCHIC003</strain>
    </source>
</reference>
<dbReference type="InterPro" id="IPR016035">
    <property type="entry name" value="Acyl_Trfase/lysoPLipase"/>
</dbReference>
<dbReference type="InterPro" id="IPR050091">
    <property type="entry name" value="PKS_NRPS_Biosynth_Enz"/>
</dbReference>
<evidence type="ECO:0000259" key="7">
    <source>
        <dbReference type="PROSITE" id="PS52019"/>
    </source>
</evidence>
<dbReference type="InterPro" id="IPR029069">
    <property type="entry name" value="HotDog_dom_sf"/>
</dbReference>
<dbReference type="InterPro" id="IPR049552">
    <property type="entry name" value="PKS_DH_N"/>
</dbReference>